<dbReference type="AlphaFoldDB" id="A0A0L6U8U6"/>
<dbReference type="STRING" id="27349.A0A0L6U8U6"/>
<evidence type="ECO:0000313" key="2">
    <source>
        <dbReference type="Proteomes" id="UP000037035"/>
    </source>
</evidence>
<dbReference type="VEuPathDB" id="FungiDB:VP01_93g1"/>
<evidence type="ECO:0000313" key="1">
    <source>
        <dbReference type="EMBL" id="KNZ44215.1"/>
    </source>
</evidence>
<dbReference type="Proteomes" id="UP000037035">
    <property type="component" value="Unassembled WGS sequence"/>
</dbReference>
<comment type="caution">
    <text evidence="1">The sequence shown here is derived from an EMBL/GenBank/DDBJ whole genome shotgun (WGS) entry which is preliminary data.</text>
</comment>
<reference evidence="1 2" key="1">
    <citation type="submission" date="2015-08" db="EMBL/GenBank/DDBJ databases">
        <title>Next Generation Sequencing and Analysis of the Genome of Puccinia sorghi L Schw, the Causal Agent of Maize Common Rust.</title>
        <authorList>
            <person name="Rochi L."/>
            <person name="Burguener G."/>
            <person name="Darino M."/>
            <person name="Turjanski A."/>
            <person name="Kreff E."/>
            <person name="Dieguez M.J."/>
            <person name="Sacco F."/>
        </authorList>
    </citation>
    <scope>NUCLEOTIDE SEQUENCE [LARGE SCALE GENOMIC DNA]</scope>
    <source>
        <strain evidence="1 2">RO10H11247</strain>
    </source>
</reference>
<gene>
    <name evidence="1" type="ORF">VP01_93g1</name>
</gene>
<sequence length="96" mass="10796">MKNFASEKLTWVLENQSAHSLAFQSDYLIMTIPPLTYTKLALTRASEEAKGNATLAGKYVQLLSQLTEYYNTDILHPSTILHVVSLLHQGQSMITR</sequence>
<keyword evidence="2" id="KW-1185">Reference proteome</keyword>
<name>A0A0L6U8U6_9BASI</name>
<dbReference type="EMBL" id="LAVV01015049">
    <property type="protein sequence ID" value="KNZ44215.1"/>
    <property type="molecule type" value="Genomic_DNA"/>
</dbReference>
<accession>A0A0L6U8U6</accession>
<proteinExistence type="predicted"/>
<protein>
    <submittedName>
        <fullName evidence="1">Uncharacterized protein</fullName>
    </submittedName>
</protein>
<organism evidence="1 2">
    <name type="scientific">Puccinia sorghi</name>
    <dbReference type="NCBI Taxonomy" id="27349"/>
    <lineage>
        <taxon>Eukaryota</taxon>
        <taxon>Fungi</taxon>
        <taxon>Dikarya</taxon>
        <taxon>Basidiomycota</taxon>
        <taxon>Pucciniomycotina</taxon>
        <taxon>Pucciniomycetes</taxon>
        <taxon>Pucciniales</taxon>
        <taxon>Pucciniaceae</taxon>
        <taxon>Puccinia</taxon>
    </lineage>
</organism>